<evidence type="ECO:0000313" key="2">
    <source>
        <dbReference type="Proteomes" id="UP001214250"/>
    </source>
</evidence>
<evidence type="ECO:0008006" key="3">
    <source>
        <dbReference type="Google" id="ProtNLM"/>
    </source>
</evidence>
<protein>
    <recommendedName>
        <fullName evidence="3">Transcriptional regulator</fullName>
    </recommendedName>
</protein>
<reference evidence="1 2" key="1">
    <citation type="submission" date="2023-02" db="EMBL/GenBank/DDBJ databases">
        <title>Genome sequence of Lentisphaera profundi SAORIC-696.</title>
        <authorList>
            <person name="Kim e."/>
            <person name="Cho J.-C."/>
            <person name="Choi A."/>
            <person name="Kang I."/>
        </authorList>
    </citation>
    <scope>NUCLEOTIDE SEQUENCE [LARGE SCALE GENOMIC DNA]</scope>
    <source>
        <strain evidence="1 2">SAORIC-696</strain>
    </source>
</reference>
<keyword evidence="2" id="KW-1185">Reference proteome</keyword>
<organism evidence="1 2">
    <name type="scientific">Lentisphaera profundi</name>
    <dbReference type="NCBI Taxonomy" id="1658616"/>
    <lineage>
        <taxon>Bacteria</taxon>
        <taxon>Pseudomonadati</taxon>
        <taxon>Lentisphaerota</taxon>
        <taxon>Lentisphaeria</taxon>
        <taxon>Lentisphaerales</taxon>
        <taxon>Lentisphaeraceae</taxon>
        <taxon>Lentisphaera</taxon>
    </lineage>
</organism>
<dbReference type="Proteomes" id="UP001214250">
    <property type="component" value="Chromosome 1"/>
</dbReference>
<proteinExistence type="predicted"/>
<sequence length="195" mass="21824">MKTTDKIVKYYQEFPGVHSLKELEAIGGYPNLVRKLVDNGQLEEVARGLYRLSAQEEAEHADLEAIAMAVPAGVFCLLSALSYHNIGTAQAFEYHLAIPKGKRSPQRPEFAIQSYQFGGRSYESGIEQYGKIKVYSIAKTVADCFRFRNRIGLDVALEALKDVLRNKRASVAELVDMAEACRIKSVMMPYLESLI</sequence>
<accession>A0ABY7VX18</accession>
<dbReference type="RefSeq" id="WP_274151550.1">
    <property type="nucleotide sequence ID" value="NZ_CP117811.1"/>
</dbReference>
<name>A0ABY7VX18_9BACT</name>
<evidence type="ECO:0000313" key="1">
    <source>
        <dbReference type="EMBL" id="WDE97269.1"/>
    </source>
</evidence>
<gene>
    <name evidence="1" type="ORF">PQO03_04800</name>
</gene>
<dbReference type="EMBL" id="CP117811">
    <property type="protein sequence ID" value="WDE97269.1"/>
    <property type="molecule type" value="Genomic_DNA"/>
</dbReference>